<dbReference type="AlphaFoldDB" id="A0A6G9Y6R1"/>
<dbReference type="Pfam" id="PF00588">
    <property type="entry name" value="SpoU_methylase"/>
    <property type="match status" value="1"/>
</dbReference>
<evidence type="ECO:0000259" key="5">
    <source>
        <dbReference type="Pfam" id="PF22435"/>
    </source>
</evidence>
<comment type="similarity">
    <text evidence="1">Belongs to the class IV-like SAM-binding methyltransferase superfamily. RNA methyltransferase TrmH family.</text>
</comment>
<dbReference type="GO" id="GO:0006396">
    <property type="term" value="P:RNA processing"/>
    <property type="evidence" value="ECO:0007669"/>
    <property type="project" value="InterPro"/>
</dbReference>
<proteinExistence type="inferred from homology"/>
<dbReference type="InterPro" id="IPR036388">
    <property type="entry name" value="WH-like_DNA-bd_sf"/>
</dbReference>
<dbReference type="PANTHER" id="PTHR43191">
    <property type="entry name" value="RRNA METHYLTRANSFERASE 3"/>
    <property type="match status" value="1"/>
</dbReference>
<dbReference type="SUPFAM" id="SSF46785">
    <property type="entry name" value="Winged helix' DNA-binding domain"/>
    <property type="match status" value="1"/>
</dbReference>
<organism evidence="6 7">
    <name type="scientific">Nocardia arthritidis</name>
    <dbReference type="NCBI Taxonomy" id="228602"/>
    <lineage>
        <taxon>Bacteria</taxon>
        <taxon>Bacillati</taxon>
        <taxon>Actinomycetota</taxon>
        <taxon>Actinomycetes</taxon>
        <taxon>Mycobacteriales</taxon>
        <taxon>Nocardiaceae</taxon>
        <taxon>Nocardia</taxon>
    </lineage>
</organism>
<dbReference type="Gene3D" id="1.10.10.10">
    <property type="entry name" value="Winged helix-like DNA-binding domain superfamily/Winged helix DNA-binding domain"/>
    <property type="match status" value="1"/>
</dbReference>
<dbReference type="InterPro" id="IPR029026">
    <property type="entry name" value="tRNA_m1G_MTases_N"/>
</dbReference>
<name>A0A6G9Y6R1_9NOCA</name>
<dbReference type="GO" id="GO:0008173">
    <property type="term" value="F:RNA methyltransferase activity"/>
    <property type="evidence" value="ECO:0007669"/>
    <property type="project" value="InterPro"/>
</dbReference>
<dbReference type="InterPro" id="IPR029028">
    <property type="entry name" value="Alpha/beta_knot_MTases"/>
</dbReference>
<evidence type="ECO:0000256" key="1">
    <source>
        <dbReference type="ARBA" id="ARBA00007228"/>
    </source>
</evidence>
<evidence type="ECO:0000256" key="2">
    <source>
        <dbReference type="ARBA" id="ARBA00022603"/>
    </source>
</evidence>
<reference evidence="6 7" key="1">
    <citation type="journal article" date="2019" name="ACS Chem. Biol.">
        <title>Identification and Mobilization of a Cryptic Antibiotic Biosynthesis Gene Locus from a Human-Pathogenic Nocardia Isolate.</title>
        <authorList>
            <person name="Herisse M."/>
            <person name="Ishida K."/>
            <person name="Porter J.L."/>
            <person name="Howden B."/>
            <person name="Hertweck C."/>
            <person name="Stinear T.P."/>
            <person name="Pidot S.J."/>
        </authorList>
    </citation>
    <scope>NUCLEOTIDE SEQUENCE [LARGE SCALE GENOMIC DNA]</scope>
    <source>
        <strain evidence="6 7">AUSMDU00012717</strain>
    </source>
</reference>
<keyword evidence="2" id="KW-0489">Methyltransferase</keyword>
<dbReference type="Gene3D" id="3.40.1280.10">
    <property type="match status" value="1"/>
</dbReference>
<dbReference type="PANTHER" id="PTHR43191:SF2">
    <property type="entry name" value="RRNA METHYLTRANSFERASE 3, MITOCHONDRIAL"/>
    <property type="match status" value="1"/>
</dbReference>
<dbReference type="GO" id="GO:0003723">
    <property type="term" value="F:RNA binding"/>
    <property type="evidence" value="ECO:0007669"/>
    <property type="project" value="InterPro"/>
</dbReference>
<dbReference type="Pfam" id="PF22435">
    <property type="entry name" value="MRM3-like_sub_bind"/>
    <property type="match status" value="1"/>
</dbReference>
<dbReference type="CDD" id="cd18095">
    <property type="entry name" value="SpoU-like_rRNA-MTase"/>
    <property type="match status" value="1"/>
</dbReference>
<accession>A0A6G9Y6R1</accession>
<dbReference type="InterPro" id="IPR051259">
    <property type="entry name" value="rRNA_Methyltransferase"/>
</dbReference>
<dbReference type="Gene3D" id="3.30.1330.30">
    <property type="match status" value="1"/>
</dbReference>
<feature type="domain" description="MRM3-like substrate binding" evidence="5">
    <location>
        <begin position="57"/>
        <end position="142"/>
    </location>
</feature>
<dbReference type="InterPro" id="IPR036390">
    <property type="entry name" value="WH_DNA-bd_sf"/>
</dbReference>
<dbReference type="InterPro" id="IPR001537">
    <property type="entry name" value="SpoU_MeTrfase"/>
</dbReference>
<dbReference type="SUPFAM" id="SSF55315">
    <property type="entry name" value="L30e-like"/>
    <property type="match status" value="1"/>
</dbReference>
<evidence type="ECO:0000259" key="4">
    <source>
        <dbReference type="Pfam" id="PF00588"/>
    </source>
</evidence>
<dbReference type="SUPFAM" id="SSF75217">
    <property type="entry name" value="alpha/beta knot"/>
    <property type="match status" value="1"/>
</dbReference>
<evidence type="ECO:0000313" key="7">
    <source>
        <dbReference type="Proteomes" id="UP000503540"/>
    </source>
</evidence>
<gene>
    <name evidence="6" type="ORF">F5544_04895</name>
</gene>
<feature type="domain" description="tRNA/rRNA methyltransferase SpoU type" evidence="4">
    <location>
        <begin position="159"/>
        <end position="300"/>
    </location>
</feature>
<dbReference type="InterPro" id="IPR029064">
    <property type="entry name" value="Ribosomal_eL30-like_sf"/>
</dbReference>
<dbReference type="InterPro" id="IPR053888">
    <property type="entry name" value="MRM3-like_sub_bind"/>
</dbReference>
<keyword evidence="7" id="KW-1185">Reference proteome</keyword>
<dbReference type="KEGG" id="nah:F5544_04895"/>
<protein>
    <submittedName>
        <fullName evidence="6">Uncharacterized protein</fullName>
    </submittedName>
</protein>
<dbReference type="GO" id="GO:0032259">
    <property type="term" value="P:methylation"/>
    <property type="evidence" value="ECO:0007669"/>
    <property type="project" value="UniProtKB-KW"/>
</dbReference>
<evidence type="ECO:0000313" key="6">
    <source>
        <dbReference type="EMBL" id="QIS08892.1"/>
    </source>
</evidence>
<sequence>MGPNQCSTWAARCRKDGRSSIRASRTIIHEVSPGRPDATAAPIAWSIVEVIDSIKDPRIAAARALATRAGRIAAGRCLIEGAGLIRQVVAAGGTVEFVLCAVEADDPAVGAELTAAGVTVYAAREGLLRKVTGGAKPVGWLAVAHLPDEVLADAPYGDFAVVCEQVNDPGNLGTIARTARALGVRDIVLTDTATDLSTRRVLDAARGAVLGCRVRRFDTPADALKALRAAGFQIVATSPRGSRLQSTAPLRGDRIALVIGNETDGISAETQTAADLLVQIPMAGAVESLNVGVATGISIYELRMRMILTVLTDRIRNTLGRNLGAAASLVRTAFDAQLRQVGDLNSDQAILLMILACDRTTTRDQLRRDIGTGTTELDTILAPLADNGYLTADQRSVTITTEGERAVAALWTIQERAEEAIYRGFTDAERDQLTDMLRRIQHNASQLNS</sequence>
<dbReference type="EMBL" id="CP046172">
    <property type="protein sequence ID" value="QIS08892.1"/>
    <property type="molecule type" value="Genomic_DNA"/>
</dbReference>
<keyword evidence="3" id="KW-0808">Transferase</keyword>
<dbReference type="Proteomes" id="UP000503540">
    <property type="component" value="Chromosome"/>
</dbReference>
<evidence type="ECO:0000256" key="3">
    <source>
        <dbReference type="ARBA" id="ARBA00022679"/>
    </source>
</evidence>